<keyword evidence="9" id="KW-0808">Transferase</keyword>
<keyword evidence="5 7" id="KW-1133">Transmembrane helix</keyword>
<feature type="transmembrane region" description="Helical" evidence="7">
    <location>
        <begin position="138"/>
        <end position="158"/>
    </location>
</feature>
<keyword evidence="6 7" id="KW-0472">Membrane</keyword>
<dbReference type="RefSeq" id="WP_258824215.1">
    <property type="nucleotide sequence ID" value="NZ_JANUHB010000006.1"/>
</dbReference>
<dbReference type="PANTHER" id="PTHR40074:SF2">
    <property type="entry name" value="O-ACETYLTRANSFERASE WECH"/>
    <property type="match status" value="1"/>
</dbReference>
<proteinExistence type="inferred from homology"/>
<feature type="transmembrane region" description="Helical" evidence="7">
    <location>
        <begin position="80"/>
        <end position="100"/>
    </location>
</feature>
<feature type="transmembrane region" description="Helical" evidence="7">
    <location>
        <begin position="50"/>
        <end position="73"/>
    </location>
</feature>
<dbReference type="Proteomes" id="UP001206126">
    <property type="component" value="Unassembled WGS sequence"/>
</dbReference>
<keyword evidence="9" id="KW-0012">Acyltransferase</keyword>
<feature type="transmembrane region" description="Helical" evidence="7">
    <location>
        <begin position="187"/>
        <end position="207"/>
    </location>
</feature>
<organism evidence="9 10">
    <name type="scientific">Massilia agilis</name>
    <dbReference type="NCBI Taxonomy" id="1811226"/>
    <lineage>
        <taxon>Bacteria</taxon>
        <taxon>Pseudomonadati</taxon>
        <taxon>Pseudomonadota</taxon>
        <taxon>Betaproteobacteria</taxon>
        <taxon>Burkholderiales</taxon>
        <taxon>Oxalobacteraceae</taxon>
        <taxon>Telluria group</taxon>
        <taxon>Massilia</taxon>
    </lineage>
</organism>
<comment type="subcellular location">
    <subcellularLocation>
        <location evidence="1">Cell membrane</location>
        <topology evidence="1">Multi-pass membrane protein</topology>
    </subcellularLocation>
</comment>
<keyword evidence="3" id="KW-1003">Cell membrane</keyword>
<evidence type="ECO:0000256" key="7">
    <source>
        <dbReference type="SAM" id="Phobius"/>
    </source>
</evidence>
<evidence type="ECO:0000256" key="3">
    <source>
        <dbReference type="ARBA" id="ARBA00022475"/>
    </source>
</evidence>
<dbReference type="GO" id="GO:0016746">
    <property type="term" value="F:acyltransferase activity"/>
    <property type="evidence" value="ECO:0007669"/>
    <property type="project" value="UniProtKB-KW"/>
</dbReference>
<feature type="transmembrane region" description="Helical" evidence="7">
    <location>
        <begin position="12"/>
        <end position="30"/>
    </location>
</feature>
<evidence type="ECO:0000256" key="2">
    <source>
        <dbReference type="ARBA" id="ARBA00007400"/>
    </source>
</evidence>
<evidence type="ECO:0000259" key="8">
    <source>
        <dbReference type="Pfam" id="PF01757"/>
    </source>
</evidence>
<feature type="transmembrane region" description="Helical" evidence="7">
    <location>
        <begin position="112"/>
        <end position="131"/>
    </location>
</feature>
<evidence type="ECO:0000256" key="5">
    <source>
        <dbReference type="ARBA" id="ARBA00022989"/>
    </source>
</evidence>
<dbReference type="InterPro" id="IPR002656">
    <property type="entry name" value="Acyl_transf_3_dom"/>
</dbReference>
<dbReference type="EMBL" id="JANUHB010000006">
    <property type="protein sequence ID" value="MCS0810387.1"/>
    <property type="molecule type" value="Genomic_DNA"/>
</dbReference>
<keyword evidence="4 7" id="KW-0812">Transmembrane</keyword>
<accession>A0ABT2DGE1</accession>
<gene>
    <name evidence="9" type="ORF">NX774_20885</name>
</gene>
<keyword evidence="10" id="KW-1185">Reference proteome</keyword>
<dbReference type="Pfam" id="PF01757">
    <property type="entry name" value="Acyl_transf_3"/>
    <property type="match status" value="1"/>
</dbReference>
<name>A0ABT2DGE1_9BURK</name>
<evidence type="ECO:0000313" key="9">
    <source>
        <dbReference type="EMBL" id="MCS0810387.1"/>
    </source>
</evidence>
<evidence type="ECO:0000256" key="1">
    <source>
        <dbReference type="ARBA" id="ARBA00004651"/>
    </source>
</evidence>
<evidence type="ECO:0000256" key="4">
    <source>
        <dbReference type="ARBA" id="ARBA00022692"/>
    </source>
</evidence>
<feature type="transmembrane region" description="Helical" evidence="7">
    <location>
        <begin position="296"/>
        <end position="316"/>
    </location>
</feature>
<feature type="domain" description="Acyltransferase 3" evidence="8">
    <location>
        <begin position="6"/>
        <end position="316"/>
    </location>
</feature>
<dbReference type="PANTHER" id="PTHR40074">
    <property type="entry name" value="O-ACETYLTRANSFERASE WECH"/>
    <property type="match status" value="1"/>
</dbReference>
<protein>
    <submittedName>
        <fullName evidence="9">Acyltransferase family protein</fullName>
    </submittedName>
</protein>
<comment type="similarity">
    <text evidence="2">Belongs to the acyltransferase 3 family.</text>
</comment>
<sequence length="353" mass="38116">MAGRSEYLDFSKGMLILLVVIGHSIQYVTYQESGFWNDPLFKAIYMFHMPLFMAISGYVSTPGLVSTGPLVLARGKASSYLTPVLAWGALYLALLALHGGPVLSKTVLLREFLGRLWFLWALFGSLVLVAVARACGRYWAGAIVLMFAALLAVPDIAIAHLFKYTFPFFVLGHAAALAKLRAPSPAGLAVLAALTGLASVACFALWHDATYIYVSKMALTAANLPNIALRYAAGVIVSLFALCVFHGAWRLLPGRARHVVAAAGRDTLYIYVVSMYGFILAEQLSKQYLSPPRDAAAAALVSIASGCIITAACWLIGRRIAASPAAARLMFGKRTKRRSLELGERTVPDERVT</sequence>
<reference evidence="9 10" key="1">
    <citation type="submission" date="2022-08" db="EMBL/GenBank/DDBJ databases">
        <title>Reclassification of Massilia species as members of the genera Telluria, Duganella, Pseudoduganella, Mokoshia gen. nov. and Zemynaea gen. nov. using orthogonal and non-orthogonal genome-based approaches.</title>
        <authorList>
            <person name="Bowman J.P."/>
        </authorList>
    </citation>
    <scope>NUCLEOTIDE SEQUENCE [LARGE SCALE GENOMIC DNA]</scope>
    <source>
        <strain evidence="9 10">JCM 31605</strain>
    </source>
</reference>
<feature type="transmembrane region" description="Helical" evidence="7">
    <location>
        <begin position="227"/>
        <end position="248"/>
    </location>
</feature>
<comment type="caution">
    <text evidence="9">The sequence shown here is derived from an EMBL/GenBank/DDBJ whole genome shotgun (WGS) entry which is preliminary data.</text>
</comment>
<evidence type="ECO:0000256" key="6">
    <source>
        <dbReference type="ARBA" id="ARBA00023136"/>
    </source>
</evidence>
<evidence type="ECO:0000313" key="10">
    <source>
        <dbReference type="Proteomes" id="UP001206126"/>
    </source>
</evidence>